<dbReference type="EMBL" id="NRRE01000026">
    <property type="protein sequence ID" value="MBK1697963.1"/>
    <property type="molecule type" value="Genomic_DNA"/>
</dbReference>
<comment type="similarity">
    <text evidence="1">Belongs to the peptidase S9A family.</text>
</comment>
<dbReference type="PANTHER" id="PTHR11757">
    <property type="entry name" value="PROTEASE FAMILY S9A OLIGOPEPTIDASE"/>
    <property type="match status" value="1"/>
</dbReference>
<evidence type="ECO:0000256" key="1">
    <source>
        <dbReference type="ARBA" id="ARBA00005228"/>
    </source>
</evidence>
<sequence length="719" mass="79323">MPDDRATRATPPQARSGDTVHRINGVETADPYAWLRTADWQTTLSDPSKIEDEIRQHLEAENAYLEHALADVHELRATLKAELRGRMPEREAGVPVPDGEWAYYVRYQEGAQHPLWCRCPRRSAETADLVGEDGFDGEQVLLDGNAAAEGQAFFRLAAAEHSPDHRYFAYAVDLTGSEYHRLKLLDTTTGETHDLGASALQGDLVWANDSQTLIYTALDDNHRPSRVFRTDVTGTAHTLLYEETDSAFYLGVGKTESRALIVIAGSDHSDTTELRALDADRPDAAPQLLHARVPELDVQLATWRDRVLLLTNADGARDYKIVKAPLGDPQRGNWTDLVPHRPGTLIKSFAVFARHLVRLELADAQPRVVVRDLETGAEHTVDPGTWGRADTNDSAYSLALLPGEEFDTTTLRLVYSSPRTPRRTYDVDMATGAARLRKEQRVPSGHDPETYRLERRWVASHDGAQVPVTLLYRADAPPQAGRPMLLYGYGAYGMAIPASFSPDRLGLVDRGMVYAIAHVRGGSDRGYGWYLDGKLANKENTFRDFIAVADQLVADGAVKAGDLIANGRSAGGMLMGVITNWRPDLWRAVVGEVPFVDVFNTMCDDSLPLTPPEWSEWGDPLHDPEATRRMLGYSPYDNVVPQAYPHVLATAGIADPRVTYWEPAKWVARLRANQTGSGRILLHTNMSAGHAGAAGRFARLDEVALVQAFMLKVAGLSEG</sequence>
<dbReference type="Pfam" id="PF00326">
    <property type="entry name" value="Peptidase_S9"/>
    <property type="match status" value="1"/>
</dbReference>
<evidence type="ECO:0000259" key="6">
    <source>
        <dbReference type="Pfam" id="PF02897"/>
    </source>
</evidence>
<gene>
    <name evidence="7" type="ORF">CKO21_11995</name>
</gene>
<evidence type="ECO:0000313" key="8">
    <source>
        <dbReference type="Proteomes" id="UP000778970"/>
    </source>
</evidence>
<dbReference type="InterPro" id="IPR029058">
    <property type="entry name" value="AB_hydrolase_fold"/>
</dbReference>
<keyword evidence="2" id="KW-0645">Protease</keyword>
<evidence type="ECO:0000259" key="5">
    <source>
        <dbReference type="Pfam" id="PF00326"/>
    </source>
</evidence>
<dbReference type="Proteomes" id="UP000778970">
    <property type="component" value="Unassembled WGS sequence"/>
</dbReference>
<dbReference type="Gene3D" id="3.40.50.1820">
    <property type="entry name" value="alpha/beta hydrolase"/>
    <property type="match status" value="1"/>
</dbReference>
<evidence type="ECO:0000256" key="2">
    <source>
        <dbReference type="ARBA" id="ARBA00022670"/>
    </source>
</evidence>
<dbReference type="SUPFAM" id="SSF53474">
    <property type="entry name" value="alpha/beta-Hydrolases"/>
    <property type="match status" value="1"/>
</dbReference>
<accession>A0A934V0J7</accession>
<dbReference type="SUPFAM" id="SSF50993">
    <property type="entry name" value="Peptidase/esterase 'gauge' domain"/>
    <property type="match status" value="1"/>
</dbReference>
<evidence type="ECO:0000256" key="3">
    <source>
        <dbReference type="ARBA" id="ARBA00022801"/>
    </source>
</evidence>
<dbReference type="PRINTS" id="PR00862">
    <property type="entry name" value="PROLIGOPTASE"/>
</dbReference>
<dbReference type="GO" id="GO:0004252">
    <property type="term" value="F:serine-type endopeptidase activity"/>
    <property type="evidence" value="ECO:0007669"/>
    <property type="project" value="InterPro"/>
</dbReference>
<dbReference type="Pfam" id="PF02897">
    <property type="entry name" value="Peptidase_S9_N"/>
    <property type="match status" value="1"/>
</dbReference>
<dbReference type="InterPro" id="IPR051543">
    <property type="entry name" value="Serine_Peptidase_S9A"/>
</dbReference>
<reference evidence="7" key="2">
    <citation type="journal article" date="2020" name="Microorganisms">
        <title>Osmotic Adaptation and Compatible Solute Biosynthesis of Phototrophic Bacteria as Revealed from Genome Analyses.</title>
        <authorList>
            <person name="Imhoff J.F."/>
            <person name="Rahn T."/>
            <person name="Kunzel S."/>
            <person name="Keller A."/>
            <person name="Neulinger S.C."/>
        </authorList>
    </citation>
    <scope>NUCLEOTIDE SEQUENCE</scope>
    <source>
        <strain evidence="7">DSM 9154</strain>
    </source>
</reference>
<comment type="caution">
    <text evidence="7">The sequence shown here is derived from an EMBL/GenBank/DDBJ whole genome shotgun (WGS) entry which is preliminary data.</text>
</comment>
<dbReference type="Gene3D" id="2.130.10.120">
    <property type="entry name" value="Prolyl oligopeptidase, N-terminal domain"/>
    <property type="match status" value="1"/>
</dbReference>
<protein>
    <submittedName>
        <fullName evidence="7">S9 family peptidase</fullName>
    </submittedName>
</protein>
<dbReference type="InterPro" id="IPR023302">
    <property type="entry name" value="Pept_S9A_N"/>
</dbReference>
<keyword evidence="3" id="KW-0378">Hydrolase</keyword>
<keyword evidence="4" id="KW-0720">Serine protease</keyword>
<dbReference type="GO" id="GO:0006508">
    <property type="term" value="P:proteolysis"/>
    <property type="evidence" value="ECO:0007669"/>
    <property type="project" value="UniProtKB-KW"/>
</dbReference>
<feature type="domain" description="Peptidase S9A N-terminal" evidence="6">
    <location>
        <begin position="12"/>
        <end position="439"/>
    </location>
</feature>
<organism evidence="7 8">
    <name type="scientific">Rhodovibrio salinarum</name>
    <dbReference type="NCBI Taxonomy" id="1087"/>
    <lineage>
        <taxon>Bacteria</taxon>
        <taxon>Pseudomonadati</taxon>
        <taxon>Pseudomonadota</taxon>
        <taxon>Alphaproteobacteria</taxon>
        <taxon>Rhodospirillales</taxon>
        <taxon>Rhodovibrionaceae</taxon>
        <taxon>Rhodovibrio</taxon>
    </lineage>
</organism>
<evidence type="ECO:0000313" key="7">
    <source>
        <dbReference type="EMBL" id="MBK1697963.1"/>
    </source>
</evidence>
<dbReference type="AlphaFoldDB" id="A0A934V0J7"/>
<dbReference type="PANTHER" id="PTHR11757:SF19">
    <property type="entry name" value="PROLYL ENDOPEPTIDASE-LIKE"/>
    <property type="match status" value="1"/>
</dbReference>
<feature type="domain" description="Peptidase S9 prolyl oligopeptidase catalytic" evidence="5">
    <location>
        <begin position="504"/>
        <end position="715"/>
    </location>
</feature>
<proteinExistence type="inferred from homology"/>
<evidence type="ECO:0000256" key="4">
    <source>
        <dbReference type="ARBA" id="ARBA00022825"/>
    </source>
</evidence>
<dbReference type="InterPro" id="IPR001375">
    <property type="entry name" value="Peptidase_S9_cat"/>
</dbReference>
<reference evidence="7" key="1">
    <citation type="submission" date="2017-08" db="EMBL/GenBank/DDBJ databases">
        <authorList>
            <person name="Imhoff J.F."/>
            <person name="Rahn T."/>
            <person name="Kuenzel S."/>
            <person name="Neulinger S.C."/>
        </authorList>
    </citation>
    <scope>NUCLEOTIDE SEQUENCE</scope>
    <source>
        <strain evidence="7">DSM 9154</strain>
    </source>
</reference>
<dbReference type="InterPro" id="IPR002470">
    <property type="entry name" value="Peptidase_S9A"/>
</dbReference>
<keyword evidence="8" id="KW-1185">Reference proteome</keyword>
<dbReference type="RefSeq" id="WP_027288868.1">
    <property type="nucleotide sequence ID" value="NZ_NRRE01000026.1"/>
</dbReference>
<name>A0A934V0J7_9PROT</name>